<gene>
    <name evidence="2" type="ORF">TVAG_101330</name>
</gene>
<evidence type="ECO:0000256" key="1">
    <source>
        <dbReference type="SAM" id="MobiDB-lite"/>
    </source>
</evidence>
<dbReference type="AlphaFoldDB" id="A2DJL5"/>
<dbReference type="KEGG" id="tva:5464941"/>
<reference evidence="2" key="2">
    <citation type="journal article" date="2007" name="Science">
        <title>Draft genome sequence of the sexually transmitted pathogen Trichomonas vaginalis.</title>
        <authorList>
            <person name="Carlton J.M."/>
            <person name="Hirt R.P."/>
            <person name="Silva J.C."/>
            <person name="Delcher A.L."/>
            <person name="Schatz M."/>
            <person name="Zhao Q."/>
            <person name="Wortman J.R."/>
            <person name="Bidwell S.L."/>
            <person name="Alsmark U.C.M."/>
            <person name="Besteiro S."/>
            <person name="Sicheritz-Ponten T."/>
            <person name="Noel C.J."/>
            <person name="Dacks J.B."/>
            <person name="Foster P.G."/>
            <person name="Simillion C."/>
            <person name="Van de Peer Y."/>
            <person name="Miranda-Saavedra D."/>
            <person name="Barton G.J."/>
            <person name="Westrop G.D."/>
            <person name="Mueller S."/>
            <person name="Dessi D."/>
            <person name="Fiori P.L."/>
            <person name="Ren Q."/>
            <person name="Paulsen I."/>
            <person name="Zhang H."/>
            <person name="Bastida-Corcuera F.D."/>
            <person name="Simoes-Barbosa A."/>
            <person name="Brown M.T."/>
            <person name="Hayes R.D."/>
            <person name="Mukherjee M."/>
            <person name="Okumura C.Y."/>
            <person name="Schneider R."/>
            <person name="Smith A.J."/>
            <person name="Vanacova S."/>
            <person name="Villalvazo M."/>
            <person name="Haas B.J."/>
            <person name="Pertea M."/>
            <person name="Feldblyum T.V."/>
            <person name="Utterback T.R."/>
            <person name="Shu C.L."/>
            <person name="Osoegawa K."/>
            <person name="de Jong P.J."/>
            <person name="Hrdy I."/>
            <person name="Horvathova L."/>
            <person name="Zubacova Z."/>
            <person name="Dolezal P."/>
            <person name="Malik S.B."/>
            <person name="Logsdon J.M. Jr."/>
            <person name="Henze K."/>
            <person name="Gupta A."/>
            <person name="Wang C.C."/>
            <person name="Dunne R.L."/>
            <person name="Upcroft J.A."/>
            <person name="Upcroft P."/>
            <person name="White O."/>
            <person name="Salzberg S.L."/>
            <person name="Tang P."/>
            <person name="Chiu C.-H."/>
            <person name="Lee Y.-S."/>
            <person name="Embley T.M."/>
            <person name="Coombs G.H."/>
            <person name="Mottram J.C."/>
            <person name="Tachezy J."/>
            <person name="Fraser-Liggett C.M."/>
            <person name="Johnson P.J."/>
        </authorList>
    </citation>
    <scope>NUCLEOTIDE SEQUENCE [LARGE SCALE GENOMIC DNA]</scope>
    <source>
        <strain evidence="2">G3</strain>
    </source>
</reference>
<keyword evidence="3" id="KW-1185">Reference proteome</keyword>
<evidence type="ECO:0000313" key="3">
    <source>
        <dbReference type="Proteomes" id="UP000001542"/>
    </source>
</evidence>
<evidence type="ECO:0000313" key="2">
    <source>
        <dbReference type="EMBL" id="EAY19415.1"/>
    </source>
</evidence>
<dbReference type="EMBL" id="DS113208">
    <property type="protein sequence ID" value="EAY19415.1"/>
    <property type="molecule type" value="Genomic_DNA"/>
</dbReference>
<dbReference type="Proteomes" id="UP000001542">
    <property type="component" value="Unassembled WGS sequence"/>
</dbReference>
<dbReference type="VEuPathDB" id="TrichDB:TVAGG3_1035810"/>
<dbReference type="RefSeq" id="XP_001580401.1">
    <property type="nucleotide sequence ID" value="XM_001580351.1"/>
</dbReference>
<feature type="region of interest" description="Disordered" evidence="1">
    <location>
        <begin position="1"/>
        <end position="60"/>
    </location>
</feature>
<evidence type="ECO:0008006" key="4">
    <source>
        <dbReference type="Google" id="ProtNLM"/>
    </source>
</evidence>
<dbReference type="InParanoid" id="A2DJL5"/>
<organism evidence="2 3">
    <name type="scientific">Trichomonas vaginalis (strain ATCC PRA-98 / G3)</name>
    <dbReference type="NCBI Taxonomy" id="412133"/>
    <lineage>
        <taxon>Eukaryota</taxon>
        <taxon>Metamonada</taxon>
        <taxon>Parabasalia</taxon>
        <taxon>Trichomonadida</taxon>
        <taxon>Trichomonadidae</taxon>
        <taxon>Trichomonas</taxon>
    </lineage>
</organism>
<dbReference type="VEuPathDB" id="TrichDB:TVAG_101330"/>
<dbReference type="InterPro" id="IPR029071">
    <property type="entry name" value="Ubiquitin-like_domsf"/>
</dbReference>
<dbReference type="SUPFAM" id="SSF54236">
    <property type="entry name" value="Ubiquitin-like"/>
    <property type="match status" value="1"/>
</dbReference>
<proteinExistence type="predicted"/>
<name>A2DJL5_TRIV3</name>
<sequence length="196" mass="21754">MNRLFKGKGRTIADSENKPKAPQPAAPQPASGPMQLPPEITGERPAPPPEEMPGPGKRFMRVTKTPEGQGIKPCEEKDDFFKVKSSDLNLKNYGQPKTFADVRKTTYSPKIAKIKFDIRSNKVIFAVEAQFAINETIDAVYDFLLQEVFEKVEKIEIFTSFPRALLPRDGKHLAGLKIQGNVLLNVAVTGGFTLKI</sequence>
<accession>A2DJL5</accession>
<protein>
    <recommendedName>
        <fullName evidence="4">UBX domain containing protein</fullName>
    </recommendedName>
</protein>
<reference evidence="2" key="1">
    <citation type="submission" date="2006-10" db="EMBL/GenBank/DDBJ databases">
        <authorList>
            <person name="Amadeo P."/>
            <person name="Zhao Q."/>
            <person name="Wortman J."/>
            <person name="Fraser-Liggett C."/>
            <person name="Carlton J."/>
        </authorList>
    </citation>
    <scope>NUCLEOTIDE SEQUENCE</scope>
    <source>
        <strain evidence="2">G3</strain>
    </source>
</reference>